<name>A0A4U0SHS2_9ACTN</name>
<dbReference type="RefSeq" id="WP_136726567.1">
    <property type="nucleotide sequence ID" value="NZ_JAOPYF010000476.1"/>
</dbReference>
<dbReference type="EMBL" id="SUMC01000029">
    <property type="protein sequence ID" value="TKA08613.1"/>
    <property type="molecule type" value="Genomic_DNA"/>
</dbReference>
<dbReference type="Proteomes" id="UP000305778">
    <property type="component" value="Unassembled WGS sequence"/>
</dbReference>
<gene>
    <name evidence="1" type="ORF">FCI23_27165</name>
</gene>
<proteinExistence type="predicted"/>
<evidence type="ECO:0000313" key="2">
    <source>
        <dbReference type="Proteomes" id="UP000305778"/>
    </source>
</evidence>
<dbReference type="AlphaFoldDB" id="A0A4U0SHS2"/>
<accession>A0A4U0SHS2</accession>
<reference evidence="1 2" key="1">
    <citation type="submission" date="2019-04" db="EMBL/GenBank/DDBJ databases">
        <title>Streptomyces oryziradicis sp. nov., a novel actinomycete isolated from rhizosphere soil of rice (Oryza sativa L.).</title>
        <authorList>
            <person name="Li C."/>
        </authorList>
    </citation>
    <scope>NUCLEOTIDE SEQUENCE [LARGE SCALE GENOMIC DNA]</scope>
    <source>
        <strain evidence="1 2">NEAU-C40</strain>
    </source>
</reference>
<evidence type="ECO:0000313" key="1">
    <source>
        <dbReference type="EMBL" id="TKA08613.1"/>
    </source>
</evidence>
<keyword evidence="2" id="KW-1185">Reference proteome</keyword>
<sequence>MAPLPPVAETESLAELIDDCLRMAPHWEVPAAASPAAVAPSSLHGITVPAESAHVVDGMADYGSGAGD</sequence>
<comment type="caution">
    <text evidence="1">The sequence shown here is derived from an EMBL/GenBank/DDBJ whole genome shotgun (WGS) entry which is preliminary data.</text>
</comment>
<organism evidence="1 2">
    <name type="scientific">Actinacidiphila oryziradicis</name>
    <dbReference type="NCBI Taxonomy" id="2571141"/>
    <lineage>
        <taxon>Bacteria</taxon>
        <taxon>Bacillati</taxon>
        <taxon>Actinomycetota</taxon>
        <taxon>Actinomycetes</taxon>
        <taxon>Kitasatosporales</taxon>
        <taxon>Streptomycetaceae</taxon>
        <taxon>Actinacidiphila</taxon>
    </lineage>
</organism>
<protein>
    <submittedName>
        <fullName evidence="1">Uncharacterized protein</fullName>
    </submittedName>
</protein>